<accession>A0A0G0SZF3</accession>
<organism evidence="3 4">
    <name type="scientific">Candidatus Falkowbacteria bacterium GW2011_GWF2_39_8</name>
    <dbReference type="NCBI Taxonomy" id="1618642"/>
    <lineage>
        <taxon>Bacteria</taxon>
        <taxon>Candidatus Falkowiibacteriota</taxon>
    </lineage>
</organism>
<dbReference type="InterPro" id="IPR008927">
    <property type="entry name" value="6-PGluconate_DH-like_C_sf"/>
</dbReference>
<dbReference type="GO" id="GO:0070403">
    <property type="term" value="F:NAD+ binding"/>
    <property type="evidence" value="ECO:0007669"/>
    <property type="project" value="InterPro"/>
</dbReference>
<feature type="domain" description="Prephenate/arogenate dehydrogenase" evidence="2">
    <location>
        <begin position="6"/>
        <end position="244"/>
    </location>
</feature>
<evidence type="ECO:0000313" key="3">
    <source>
        <dbReference type="EMBL" id="KKR31002.1"/>
    </source>
</evidence>
<evidence type="ECO:0000313" key="4">
    <source>
        <dbReference type="Proteomes" id="UP000034137"/>
    </source>
</evidence>
<dbReference type="SUPFAM" id="SSF48179">
    <property type="entry name" value="6-phosphogluconate dehydrogenase C-terminal domain-like"/>
    <property type="match status" value="1"/>
</dbReference>
<dbReference type="GO" id="GO:0008977">
    <property type="term" value="F:prephenate dehydrogenase (NAD+) activity"/>
    <property type="evidence" value="ECO:0007669"/>
    <property type="project" value="InterPro"/>
</dbReference>
<dbReference type="GO" id="GO:0004665">
    <property type="term" value="F:prephenate dehydrogenase (NADP+) activity"/>
    <property type="evidence" value="ECO:0007669"/>
    <property type="project" value="InterPro"/>
</dbReference>
<dbReference type="PANTHER" id="PTHR21363:SF0">
    <property type="entry name" value="PREPHENATE DEHYDROGENASE [NADP(+)]"/>
    <property type="match status" value="1"/>
</dbReference>
<dbReference type="InterPro" id="IPR003099">
    <property type="entry name" value="Prephen_DH"/>
</dbReference>
<sequence>MNIKKQKIAIIGFGRFGELLAKILKPYGEIFVVSKRNIKIKGYKQIAYTDLTEMDWVIPAVPISSLEEVLKDIKPFLKKGSLLMDVCSVKVYPCRWLKKHAPKDVEILGCHPMFGPDSAKNGLKGLQIVVSPLRIKEKRLKEVLTIFKKLGLNIIKATPEEHDKQGAVNLSLVHYIGRGLADSGFKDQKIKTAGFDKLMGINENVNNDTWQLFFDIQHFNPYSKKIRQNYLKSLQKIEKKINNK</sequence>
<dbReference type="InterPro" id="IPR036291">
    <property type="entry name" value="NAD(P)-bd_dom_sf"/>
</dbReference>
<reference evidence="3 4" key="1">
    <citation type="journal article" date="2015" name="Nature">
        <title>rRNA introns, odd ribosomes, and small enigmatic genomes across a large radiation of phyla.</title>
        <authorList>
            <person name="Brown C.T."/>
            <person name="Hug L.A."/>
            <person name="Thomas B.C."/>
            <person name="Sharon I."/>
            <person name="Castelle C.J."/>
            <person name="Singh A."/>
            <person name="Wilkins M.J."/>
            <person name="Williams K.H."/>
            <person name="Banfield J.F."/>
        </authorList>
    </citation>
    <scope>NUCLEOTIDE SEQUENCE [LARGE SCALE GENOMIC DNA]</scope>
</reference>
<dbReference type="Gene3D" id="3.40.50.720">
    <property type="entry name" value="NAD(P)-binding Rossmann-like Domain"/>
    <property type="match status" value="1"/>
</dbReference>
<dbReference type="InterPro" id="IPR046826">
    <property type="entry name" value="PDH_N"/>
</dbReference>
<proteinExistence type="predicted"/>
<dbReference type="InterPro" id="IPR050812">
    <property type="entry name" value="Preph/Arog_dehydrog"/>
</dbReference>
<protein>
    <submittedName>
        <fullName evidence="3">Prephenate dehydrogenase</fullName>
    </submittedName>
</protein>
<dbReference type="InterPro" id="IPR059064">
    <property type="entry name" value="TYRAAT2_C"/>
</dbReference>
<dbReference type="GO" id="GO:0006571">
    <property type="term" value="P:tyrosine biosynthetic process"/>
    <property type="evidence" value="ECO:0007669"/>
    <property type="project" value="InterPro"/>
</dbReference>
<dbReference type="PROSITE" id="PS51176">
    <property type="entry name" value="PDH_ADH"/>
    <property type="match status" value="1"/>
</dbReference>
<comment type="caution">
    <text evidence="3">The sequence shown here is derived from an EMBL/GenBank/DDBJ whole genome shotgun (WGS) entry which is preliminary data.</text>
</comment>
<dbReference type="Pfam" id="PF26213">
    <property type="entry name" value="TYRAAT1_C"/>
    <property type="match status" value="1"/>
</dbReference>
<dbReference type="Proteomes" id="UP000034137">
    <property type="component" value="Unassembled WGS sequence"/>
</dbReference>
<evidence type="ECO:0000259" key="2">
    <source>
        <dbReference type="PROSITE" id="PS51176"/>
    </source>
</evidence>
<gene>
    <name evidence="3" type="ORF">UT64_C0077G0002</name>
</gene>
<dbReference type="SUPFAM" id="SSF51735">
    <property type="entry name" value="NAD(P)-binding Rossmann-fold domains"/>
    <property type="match status" value="1"/>
</dbReference>
<dbReference type="Pfam" id="PF02153">
    <property type="entry name" value="PDH_N"/>
    <property type="match status" value="1"/>
</dbReference>
<dbReference type="EMBL" id="LBXO01000077">
    <property type="protein sequence ID" value="KKR31002.1"/>
    <property type="molecule type" value="Genomic_DNA"/>
</dbReference>
<name>A0A0G0SZF3_9BACT</name>
<keyword evidence="1" id="KW-0560">Oxidoreductase</keyword>
<dbReference type="AlphaFoldDB" id="A0A0G0SZF3"/>
<dbReference type="PANTHER" id="PTHR21363">
    <property type="entry name" value="PREPHENATE DEHYDROGENASE"/>
    <property type="match status" value="1"/>
</dbReference>
<evidence type="ECO:0000256" key="1">
    <source>
        <dbReference type="ARBA" id="ARBA00023002"/>
    </source>
</evidence>